<accession>A0AAV4UCC9</accession>
<organism evidence="1 2">
    <name type="scientific">Caerostris darwini</name>
    <dbReference type="NCBI Taxonomy" id="1538125"/>
    <lineage>
        <taxon>Eukaryota</taxon>
        <taxon>Metazoa</taxon>
        <taxon>Ecdysozoa</taxon>
        <taxon>Arthropoda</taxon>
        <taxon>Chelicerata</taxon>
        <taxon>Arachnida</taxon>
        <taxon>Araneae</taxon>
        <taxon>Araneomorphae</taxon>
        <taxon>Entelegynae</taxon>
        <taxon>Araneoidea</taxon>
        <taxon>Araneidae</taxon>
        <taxon>Caerostris</taxon>
    </lineage>
</organism>
<dbReference type="Proteomes" id="UP001054837">
    <property type="component" value="Unassembled WGS sequence"/>
</dbReference>
<proteinExistence type="predicted"/>
<keyword evidence="2" id="KW-1185">Reference proteome</keyword>
<evidence type="ECO:0000313" key="2">
    <source>
        <dbReference type="Proteomes" id="UP001054837"/>
    </source>
</evidence>
<comment type="caution">
    <text evidence="1">The sequence shown here is derived from an EMBL/GenBank/DDBJ whole genome shotgun (WGS) entry which is preliminary data.</text>
</comment>
<evidence type="ECO:0000313" key="1">
    <source>
        <dbReference type="EMBL" id="GIY55385.1"/>
    </source>
</evidence>
<dbReference type="EMBL" id="BPLQ01011078">
    <property type="protein sequence ID" value="GIY55385.1"/>
    <property type="molecule type" value="Genomic_DNA"/>
</dbReference>
<protein>
    <submittedName>
        <fullName evidence="1">Uncharacterized protein</fullName>
    </submittedName>
</protein>
<name>A0AAV4UCC9_9ARAC</name>
<reference evidence="1 2" key="1">
    <citation type="submission" date="2021-06" db="EMBL/GenBank/DDBJ databases">
        <title>Caerostris darwini draft genome.</title>
        <authorList>
            <person name="Kono N."/>
            <person name="Arakawa K."/>
        </authorList>
    </citation>
    <scope>NUCLEOTIDE SEQUENCE [LARGE SCALE GENOMIC DNA]</scope>
</reference>
<gene>
    <name evidence="1" type="ORF">CDAR_421</name>
</gene>
<dbReference type="AlphaFoldDB" id="A0AAV4UCC9"/>
<sequence length="89" mass="10146">MEELMKFLPCCKQSSVATASRETVRWRTLILVNGCRVTAIRSSDERRNGHGLHFAQIKRPASDMDLCDDSAKVMGSHLIQRLYVLQVLR</sequence>